<evidence type="ECO:0000256" key="10">
    <source>
        <dbReference type="ARBA" id="ARBA00023136"/>
    </source>
</evidence>
<keyword evidence="7" id="KW-1005">Bacterial flagellum biogenesis</keyword>
<evidence type="ECO:0000256" key="9">
    <source>
        <dbReference type="ARBA" id="ARBA00022989"/>
    </source>
</evidence>
<dbReference type="KEGG" id="abac:LuPra_03654"/>
<evidence type="ECO:0000256" key="1">
    <source>
        <dbReference type="ARBA" id="ARBA00004651"/>
    </source>
</evidence>
<comment type="similarity">
    <text evidence="2">Belongs to the type III secretion exporter family.</text>
</comment>
<keyword evidence="6 14" id="KW-0812">Transmembrane</keyword>
<dbReference type="GO" id="GO:0005886">
    <property type="term" value="C:plasma membrane"/>
    <property type="evidence" value="ECO:0007669"/>
    <property type="project" value="UniProtKB-SubCell"/>
</dbReference>
<dbReference type="RefSeq" id="WP_110172065.1">
    <property type="nucleotide sequence ID" value="NZ_CP015136.1"/>
</dbReference>
<dbReference type="Pfam" id="PF01312">
    <property type="entry name" value="Bac_export_2"/>
    <property type="match status" value="1"/>
</dbReference>
<gene>
    <name evidence="15" type="primary">flhB_1</name>
    <name evidence="15" type="ORF">LuPra_03654</name>
</gene>
<dbReference type="FunFam" id="3.40.1690.10:FF:000001">
    <property type="entry name" value="Flagellar biosynthetic protein FlhB"/>
    <property type="match status" value="1"/>
</dbReference>
<evidence type="ECO:0000256" key="5">
    <source>
        <dbReference type="ARBA" id="ARBA00022475"/>
    </source>
</evidence>
<dbReference type="Proteomes" id="UP000076079">
    <property type="component" value="Chromosome"/>
</dbReference>
<keyword evidence="15" id="KW-0282">Flagellum</keyword>
<sequence length="353" mass="37707">MSDDRTEKPTSRRLKDAAKRGQVARSRDLNDAFHLGAALMVLAYWGPSLVSGMGTVMATGLTRMGDARSVSITSGEVVNLAVSSVTQIGWLVGPLALAALVATAASAQAQGGLNIATEALRIDLTRLNPAAGFKRLMPSQAGLNLVKTIIAASIVGTVAWSAVSGLLADSTRFALLDPLASGIGAWAHTVAFLKRASIALLALAAADFGLQKWRTAQSLKMTKQEVRDDHKLAEGNPEIKARVRRVQREMFRKRMLAAVPKATVVVTNPTHFAVALRYTRGQAAPEVVAKGADNIALKIRTIAREHGVPIVENPPLARAIYRQVDVGEFIPGDLFEAVAEVLAYLIRLKQLVL</sequence>
<evidence type="ECO:0000256" key="13">
    <source>
        <dbReference type="SAM" id="MobiDB-lite"/>
    </source>
</evidence>
<evidence type="ECO:0000256" key="4">
    <source>
        <dbReference type="ARBA" id="ARBA00022448"/>
    </source>
</evidence>
<dbReference type="OrthoDB" id="9807950at2"/>
<keyword evidence="15" id="KW-0966">Cell projection</keyword>
<organism evidence="15 16">
    <name type="scientific">Luteitalea pratensis</name>
    <dbReference type="NCBI Taxonomy" id="1855912"/>
    <lineage>
        <taxon>Bacteria</taxon>
        <taxon>Pseudomonadati</taxon>
        <taxon>Acidobacteriota</taxon>
        <taxon>Vicinamibacteria</taxon>
        <taxon>Vicinamibacterales</taxon>
        <taxon>Vicinamibacteraceae</taxon>
        <taxon>Luteitalea</taxon>
    </lineage>
</organism>
<dbReference type="Gene3D" id="6.10.250.2080">
    <property type="match status" value="1"/>
</dbReference>
<dbReference type="PRINTS" id="PR00950">
    <property type="entry name" value="TYPE3IMSPROT"/>
</dbReference>
<dbReference type="Gene3D" id="3.40.1690.10">
    <property type="entry name" value="secretion proteins EscU"/>
    <property type="match status" value="1"/>
</dbReference>
<dbReference type="PATRIC" id="fig|1813736.3.peg.3863"/>
<keyword evidence="5" id="KW-1003">Cell membrane</keyword>
<feature type="transmembrane region" description="Helical" evidence="14">
    <location>
        <begin position="35"/>
        <end position="58"/>
    </location>
</feature>
<comment type="function">
    <text evidence="12">Required for formation of the rod structure in the basal body of the flagellar apparatus. Together with FliI and FliH, may constitute the export apparatus of flagellin.</text>
</comment>
<evidence type="ECO:0000313" key="16">
    <source>
        <dbReference type="Proteomes" id="UP000076079"/>
    </source>
</evidence>
<name>A0A143PRH8_LUTPR</name>
<keyword evidence="4" id="KW-0813">Transport</keyword>
<accession>A0A143PRH8</accession>
<feature type="transmembrane region" description="Helical" evidence="14">
    <location>
        <begin position="144"/>
        <end position="163"/>
    </location>
</feature>
<reference evidence="16" key="2">
    <citation type="submission" date="2016-04" db="EMBL/GenBank/DDBJ databases">
        <title>First Complete Genome Sequence of a Subdivision 6 Acidobacterium.</title>
        <authorList>
            <person name="Huang S."/>
            <person name="Vieira S."/>
            <person name="Bunk B."/>
            <person name="Riedel T."/>
            <person name="Sproeer C."/>
            <person name="Overmann J."/>
        </authorList>
    </citation>
    <scope>NUCLEOTIDE SEQUENCE [LARGE SCALE GENOMIC DNA]</scope>
    <source>
        <strain evidence="16">DSM 100886 HEG_-6_39</strain>
    </source>
</reference>
<dbReference type="SUPFAM" id="SSF160544">
    <property type="entry name" value="EscU C-terminal domain-like"/>
    <property type="match status" value="1"/>
</dbReference>
<comment type="subcellular location">
    <subcellularLocation>
        <location evidence="1">Cell membrane</location>
        <topology evidence="1">Multi-pass membrane protein</topology>
    </subcellularLocation>
</comment>
<keyword evidence="15" id="KW-0969">Cilium</keyword>
<keyword evidence="11" id="KW-1006">Bacterial flagellum protein export</keyword>
<feature type="region of interest" description="Disordered" evidence="13">
    <location>
        <begin position="1"/>
        <end position="21"/>
    </location>
</feature>
<keyword evidence="8" id="KW-0653">Protein transport</keyword>
<evidence type="ECO:0000256" key="3">
    <source>
        <dbReference type="ARBA" id="ARBA00021622"/>
    </source>
</evidence>
<reference evidence="15 16" key="1">
    <citation type="journal article" date="2016" name="Genome Announc.">
        <title>First Complete Genome Sequence of a Subdivision 6 Acidobacterium Strain.</title>
        <authorList>
            <person name="Huang S."/>
            <person name="Vieira S."/>
            <person name="Bunk B."/>
            <person name="Riedel T."/>
            <person name="Sproer C."/>
            <person name="Overmann J."/>
        </authorList>
    </citation>
    <scope>NUCLEOTIDE SEQUENCE [LARGE SCALE GENOMIC DNA]</scope>
    <source>
        <strain evidence="16">DSM 100886 HEG_-6_39</strain>
    </source>
</reference>
<evidence type="ECO:0000256" key="2">
    <source>
        <dbReference type="ARBA" id="ARBA00010690"/>
    </source>
</evidence>
<evidence type="ECO:0000313" key="15">
    <source>
        <dbReference type="EMBL" id="AMY10424.1"/>
    </source>
</evidence>
<dbReference type="AlphaFoldDB" id="A0A143PRH8"/>
<dbReference type="PANTHER" id="PTHR30531:SF12">
    <property type="entry name" value="FLAGELLAR BIOSYNTHETIC PROTEIN FLHB"/>
    <property type="match status" value="1"/>
</dbReference>
<evidence type="ECO:0000256" key="12">
    <source>
        <dbReference type="ARBA" id="ARBA00025078"/>
    </source>
</evidence>
<keyword evidence="10 14" id="KW-0472">Membrane</keyword>
<feature type="transmembrane region" description="Helical" evidence="14">
    <location>
        <begin position="183"/>
        <end position="210"/>
    </location>
</feature>
<dbReference type="InterPro" id="IPR029025">
    <property type="entry name" value="T3SS_substrate_exporter_C"/>
</dbReference>
<dbReference type="EMBL" id="CP015136">
    <property type="protein sequence ID" value="AMY10424.1"/>
    <property type="molecule type" value="Genomic_DNA"/>
</dbReference>
<evidence type="ECO:0000256" key="14">
    <source>
        <dbReference type="SAM" id="Phobius"/>
    </source>
</evidence>
<dbReference type="InterPro" id="IPR006135">
    <property type="entry name" value="T3SS_substrate_exporter"/>
</dbReference>
<dbReference type="STRING" id="1855912.LuPra_03654"/>
<evidence type="ECO:0000256" key="11">
    <source>
        <dbReference type="ARBA" id="ARBA00023225"/>
    </source>
</evidence>
<evidence type="ECO:0000256" key="6">
    <source>
        <dbReference type="ARBA" id="ARBA00022692"/>
    </source>
</evidence>
<evidence type="ECO:0000256" key="7">
    <source>
        <dbReference type="ARBA" id="ARBA00022795"/>
    </source>
</evidence>
<dbReference type="GO" id="GO:0009306">
    <property type="term" value="P:protein secretion"/>
    <property type="evidence" value="ECO:0007669"/>
    <property type="project" value="InterPro"/>
</dbReference>
<protein>
    <recommendedName>
        <fullName evidence="3">Flagellar biosynthetic protein FlhB</fullName>
    </recommendedName>
</protein>
<dbReference type="PANTHER" id="PTHR30531">
    <property type="entry name" value="FLAGELLAR BIOSYNTHETIC PROTEIN FLHB"/>
    <property type="match status" value="1"/>
</dbReference>
<keyword evidence="16" id="KW-1185">Reference proteome</keyword>
<proteinExistence type="inferred from homology"/>
<evidence type="ECO:0000256" key="8">
    <source>
        <dbReference type="ARBA" id="ARBA00022927"/>
    </source>
</evidence>
<dbReference type="GO" id="GO:0044781">
    <property type="term" value="P:bacterial-type flagellum organization"/>
    <property type="evidence" value="ECO:0007669"/>
    <property type="project" value="UniProtKB-KW"/>
</dbReference>
<keyword evidence="9 14" id="KW-1133">Transmembrane helix</keyword>